<organism evidence="1">
    <name type="scientific">uncultured Caudovirales phage</name>
    <dbReference type="NCBI Taxonomy" id="2100421"/>
    <lineage>
        <taxon>Viruses</taxon>
        <taxon>Duplodnaviria</taxon>
        <taxon>Heunggongvirae</taxon>
        <taxon>Uroviricota</taxon>
        <taxon>Caudoviricetes</taxon>
        <taxon>Peduoviridae</taxon>
        <taxon>Maltschvirus</taxon>
        <taxon>Maltschvirus maltsch</taxon>
    </lineage>
</organism>
<evidence type="ECO:0000313" key="1">
    <source>
        <dbReference type="EMBL" id="CAB4241299.1"/>
    </source>
</evidence>
<reference evidence="1" key="1">
    <citation type="submission" date="2020-05" db="EMBL/GenBank/DDBJ databases">
        <authorList>
            <person name="Chiriac C."/>
            <person name="Salcher M."/>
            <person name="Ghai R."/>
            <person name="Kavagutti S V."/>
        </authorList>
    </citation>
    <scope>NUCLEOTIDE SEQUENCE</scope>
</reference>
<gene>
    <name evidence="1" type="ORF">UFOVP67_40</name>
</gene>
<sequence>MGNVVLANFGENTYLDLRVDYNSIPELESEYLIWLTTLRALHPLTKKRIKRMCFHRWLKIKQGDLEVRKWVQLGSPMVHKYKNYSKFHHIWDKLVLEENKNG</sequence>
<name>A0A6J5TAS2_9CAUD</name>
<accession>A0A6J5TAS2</accession>
<dbReference type="EMBL" id="LR797823">
    <property type="protein sequence ID" value="CAB4241299.1"/>
    <property type="molecule type" value="Genomic_DNA"/>
</dbReference>
<protein>
    <submittedName>
        <fullName evidence="1">Uncharacterized protein</fullName>
    </submittedName>
</protein>
<proteinExistence type="predicted"/>